<feature type="domain" description="PLAT" evidence="2">
    <location>
        <begin position="441"/>
        <end position="557"/>
    </location>
</feature>
<reference evidence="3 4" key="1">
    <citation type="journal article" date="2018" name="Sci. Rep.">
        <title>Genomic signatures of local adaptation to the degree of environmental predictability in rotifers.</title>
        <authorList>
            <person name="Franch-Gras L."/>
            <person name="Hahn C."/>
            <person name="Garcia-Roger E.M."/>
            <person name="Carmona M.J."/>
            <person name="Serra M."/>
            <person name="Gomez A."/>
        </authorList>
    </citation>
    <scope>NUCLEOTIDE SEQUENCE [LARGE SCALE GENOMIC DNA]</scope>
    <source>
        <strain evidence="3">HYR1</strain>
    </source>
</reference>
<evidence type="ECO:0000313" key="4">
    <source>
        <dbReference type="Proteomes" id="UP000276133"/>
    </source>
</evidence>
<feature type="domain" description="PLAT" evidence="2">
    <location>
        <begin position="292"/>
        <end position="410"/>
    </location>
</feature>
<dbReference type="InterPro" id="IPR052970">
    <property type="entry name" value="Inner_ear_hair_cell_LOXHD"/>
</dbReference>
<dbReference type="Pfam" id="PF01477">
    <property type="entry name" value="PLAT"/>
    <property type="match status" value="5"/>
</dbReference>
<sequence length="760" mass="89025">MNSYLVTVFTSKKSFAGTDANVYIELNGSRGTSDRIFLKNSRSNNKTFEVGSIDTFEVDCPELGTIRKVKIGHDNKGLNPGWHLKEILIESKSSKRTWLCECNRWLDRKEDDGKIERELKAVEQFGYDKKTIKYDPDLQVSDRTPRKKSFYQEDDTLYKITVITSEIKEAGTEADVFIKIFGKRSETEKILLEKSLTNRTKFKSDQSDVFKVTDVDVGKVRKILIGHNNRGRNPSWHLKEVIVEKNDEKYVFPCGKWLDKKLEDGLIERELIPLENIIERSDKAHNFIGSIINYNVAVKTSDILGAGTDSDIFIKIYGQYRKSDFVELKKSLTHRNMFEKGNRDVFELKEEFFGEIIKIKVKQEVKGPNPDWHLNELVIESSDLGRRWIFPFNNWVEKNESGIYLIELYPLKNKDTITDSKEKLLRKKNFKNSKTSKRSSTKYNIEVYTGDLPKCGTDSNVFITLYGEDSESSEFHLNKSETHLNKFERNNVDHFIRETNDLGRLIGIRIRHDNSGFFPSWFLDRVVITDNADKYEFICQKWFSIKRDDCKIDRLIREKNYMKLSDIPRRNQHRRRTYKRIKDAKKNNEKAVEVNNESKYYYVKIYTGGNQDLAGTDLKAEIKIFGDNFVSKVFKLNETKSHEIKFERNQIDVFEIESQDDLGVIYAIELKFIDCLSKSNDLDLEKVEIIDNDFSYRFDYNKAISVKNPDKVKFNKKILFEENAQIFGQIWSQQIPKINTLIILNAVKRNILVSPWYSYY</sequence>
<evidence type="ECO:0000259" key="2">
    <source>
        <dbReference type="PROSITE" id="PS50095"/>
    </source>
</evidence>
<dbReference type="SUPFAM" id="SSF49723">
    <property type="entry name" value="Lipase/lipooxygenase domain (PLAT/LH2 domain)"/>
    <property type="match status" value="5"/>
</dbReference>
<dbReference type="OrthoDB" id="5322100at2759"/>
<keyword evidence="4" id="KW-1185">Reference proteome</keyword>
<feature type="domain" description="PLAT" evidence="2">
    <location>
        <begin position="599"/>
        <end position="718"/>
    </location>
</feature>
<dbReference type="PANTHER" id="PTHR45901:SF7">
    <property type="entry name" value="OXYGEN-REGULATED PROTEIN 1"/>
    <property type="match status" value="1"/>
</dbReference>
<name>A0A3M7RBY9_BRAPC</name>
<protein>
    <submittedName>
        <fullName evidence="3">Lipoxygenase homology domain-containing 1</fullName>
    </submittedName>
</protein>
<dbReference type="InterPro" id="IPR001024">
    <property type="entry name" value="PLAT/LH2_dom"/>
</dbReference>
<proteinExistence type="predicted"/>
<dbReference type="AlphaFoldDB" id="A0A3M7RBY9"/>
<dbReference type="Proteomes" id="UP000276133">
    <property type="component" value="Unassembled WGS sequence"/>
</dbReference>
<evidence type="ECO:0000313" key="3">
    <source>
        <dbReference type="EMBL" id="RNA20949.1"/>
    </source>
</evidence>
<dbReference type="PANTHER" id="PTHR45901">
    <property type="entry name" value="PROTEIN CBG12474"/>
    <property type="match status" value="1"/>
</dbReference>
<gene>
    <name evidence="3" type="ORF">BpHYR1_051330</name>
</gene>
<dbReference type="InterPro" id="IPR036392">
    <property type="entry name" value="PLAT/LH2_dom_sf"/>
</dbReference>
<evidence type="ECO:0000256" key="1">
    <source>
        <dbReference type="PROSITE-ProRule" id="PRU00152"/>
    </source>
</evidence>
<dbReference type="Gene3D" id="2.40.180.10">
    <property type="entry name" value="Catalase core domain"/>
    <property type="match status" value="3"/>
</dbReference>
<accession>A0A3M7RBY9</accession>
<dbReference type="SMART" id="SM00308">
    <property type="entry name" value="LH2"/>
    <property type="match status" value="4"/>
</dbReference>
<dbReference type="PROSITE" id="PS50095">
    <property type="entry name" value="PLAT"/>
    <property type="match status" value="5"/>
</dbReference>
<feature type="domain" description="PLAT" evidence="2">
    <location>
        <begin position="2"/>
        <end position="120"/>
    </location>
</feature>
<dbReference type="EMBL" id="REGN01003754">
    <property type="protein sequence ID" value="RNA20949.1"/>
    <property type="molecule type" value="Genomic_DNA"/>
</dbReference>
<comment type="caution">
    <text evidence="3">The sequence shown here is derived from an EMBL/GenBank/DDBJ whole genome shotgun (WGS) entry which is preliminary data.</text>
</comment>
<comment type="caution">
    <text evidence="1">Lacks conserved residue(s) required for the propagation of feature annotation.</text>
</comment>
<dbReference type="STRING" id="10195.A0A3M7RBY9"/>
<organism evidence="3 4">
    <name type="scientific">Brachionus plicatilis</name>
    <name type="common">Marine rotifer</name>
    <name type="synonym">Brachionus muelleri</name>
    <dbReference type="NCBI Taxonomy" id="10195"/>
    <lineage>
        <taxon>Eukaryota</taxon>
        <taxon>Metazoa</taxon>
        <taxon>Spiralia</taxon>
        <taxon>Gnathifera</taxon>
        <taxon>Rotifera</taxon>
        <taxon>Eurotatoria</taxon>
        <taxon>Monogononta</taxon>
        <taxon>Pseudotrocha</taxon>
        <taxon>Ploima</taxon>
        <taxon>Brachionidae</taxon>
        <taxon>Brachionus</taxon>
    </lineage>
</organism>
<dbReference type="CDD" id="cd01756">
    <property type="entry name" value="PLAT_repeat"/>
    <property type="match status" value="3"/>
</dbReference>
<feature type="domain" description="PLAT" evidence="2">
    <location>
        <begin position="156"/>
        <end position="272"/>
    </location>
</feature>
<dbReference type="Gene3D" id="2.60.60.20">
    <property type="entry name" value="PLAT/LH2 domain"/>
    <property type="match status" value="2"/>
</dbReference>